<dbReference type="Proteomes" id="UP000054976">
    <property type="component" value="Unassembled WGS sequence"/>
</dbReference>
<evidence type="ECO:0000313" key="2">
    <source>
        <dbReference type="EMBL" id="GAQ93931.1"/>
    </source>
</evidence>
<dbReference type="InterPro" id="IPR008928">
    <property type="entry name" value="6-hairpin_glycosidase_sf"/>
</dbReference>
<dbReference type="GO" id="GO:0005975">
    <property type="term" value="P:carbohydrate metabolic process"/>
    <property type="evidence" value="ECO:0007669"/>
    <property type="project" value="InterPro"/>
</dbReference>
<organism evidence="2 3">
    <name type="scientific">Thermodesulfovibrio aggregans</name>
    <dbReference type="NCBI Taxonomy" id="86166"/>
    <lineage>
        <taxon>Bacteria</taxon>
        <taxon>Pseudomonadati</taxon>
        <taxon>Nitrospirota</taxon>
        <taxon>Thermodesulfovibrionia</taxon>
        <taxon>Thermodesulfovibrionales</taxon>
        <taxon>Thermodesulfovibrionaceae</taxon>
        <taxon>Thermodesulfovibrio</taxon>
    </lineage>
</organism>
<dbReference type="PANTHER" id="PTHR42899:SF1">
    <property type="entry name" value="SPERMATOGENESIS-ASSOCIATED PROTEIN 20"/>
    <property type="match status" value="1"/>
</dbReference>
<dbReference type="RefSeq" id="WP_059175421.1">
    <property type="nucleotide sequence ID" value="NZ_BCNO01000001.1"/>
</dbReference>
<keyword evidence="3" id="KW-1185">Reference proteome</keyword>
<proteinExistence type="predicted"/>
<evidence type="ECO:0000313" key="3">
    <source>
        <dbReference type="Proteomes" id="UP000054976"/>
    </source>
</evidence>
<dbReference type="Pfam" id="PF03663">
    <property type="entry name" value="Glyco_hydro_76"/>
    <property type="match status" value="1"/>
</dbReference>
<dbReference type="InterPro" id="IPR024705">
    <property type="entry name" value="Ssp411"/>
</dbReference>
<dbReference type="Gene3D" id="3.40.30.10">
    <property type="entry name" value="Glutaredoxin"/>
    <property type="match status" value="1"/>
</dbReference>
<protein>
    <recommendedName>
        <fullName evidence="1">Spermatogenesis-associated protein 20-like TRX domain-containing protein</fullName>
    </recommendedName>
</protein>
<comment type="caution">
    <text evidence="2">The sequence shown here is derived from an EMBL/GenBank/DDBJ whole genome shotgun (WGS) entry which is preliminary data.</text>
</comment>
<dbReference type="EMBL" id="BCNO01000001">
    <property type="protein sequence ID" value="GAQ93931.1"/>
    <property type="molecule type" value="Genomic_DNA"/>
</dbReference>
<dbReference type="STRING" id="86166.TAGGR_196"/>
<feature type="domain" description="Spermatogenesis-associated protein 20-like TRX" evidence="1">
    <location>
        <begin position="2"/>
        <end position="141"/>
    </location>
</feature>
<dbReference type="PIRSF" id="PIRSF006402">
    <property type="entry name" value="UCP006402_thioredoxin"/>
    <property type="match status" value="1"/>
</dbReference>
<dbReference type="InterPro" id="IPR005198">
    <property type="entry name" value="Glyco_hydro_76"/>
</dbReference>
<sequence length="597" mass="69707">MIEWLPYEESSFKKAEIEDKPIFLHITAKWCNYCKSMKEQILDDYELADIINKNFIPIHIDRDERPDLDMFYQKASYIIGQGSGWPLNLFLTPDGKPFSGVSYKINEGKNYFKTMIEKALDLYKMNRENILTRSQTIIDAIKPTLSVPSEIREELLQNPEEDIVREIDFEFGGLSKTPKFPIYAHIDLLLWRYWIRPKPWVKNAIELTLKSMVSGGIYDNVEGGFHRYSTDRAWLLPHFEKLAVDNAWHIINYLDAYNILKDSFYLDIVMEIVDYMKNNLFSKEGYFYSSQFADSFYYTWQENELREISDMTIALVDGKAMVDERFVLIGRDRELIKQLRDKLISKRKQRQAPQIDKSIYCFVNGVCAEAFIKTWRVIKDKKLLTIALSAIDKTFETLYDGEHLYRTTKKINALLDDYAYITSALISAYEATSNNDYLDKAVSITEMAINKLWDEENGGFYDSEEPILSNRFKNIYDTPYPSANSIMIINLLKLHAITENERYFELATSSLKAFSNLASAYLSPYYVRALLSYFDLLTLNFYTSLESNLGKAAIHQITPFIVIAHRKKDSNYIVPSVLSKQFEPIYKPEELTKFLRL</sequence>
<dbReference type="SUPFAM" id="SSF48208">
    <property type="entry name" value="Six-hairpin glycosidases"/>
    <property type="match status" value="1"/>
</dbReference>
<dbReference type="InterPro" id="IPR004879">
    <property type="entry name" value="Ssp411-like_TRX"/>
</dbReference>
<dbReference type="SUPFAM" id="SSF52833">
    <property type="entry name" value="Thioredoxin-like"/>
    <property type="match status" value="1"/>
</dbReference>
<dbReference type="OrthoDB" id="9762614at2"/>
<gene>
    <name evidence="2" type="ORF">TAGGR_196</name>
</gene>
<accession>A0A0U9HLP7</accession>
<dbReference type="AlphaFoldDB" id="A0A0U9HLP7"/>
<dbReference type="InterPro" id="IPR036249">
    <property type="entry name" value="Thioredoxin-like_sf"/>
</dbReference>
<dbReference type="Pfam" id="PF03190">
    <property type="entry name" value="Thioredox_DsbH"/>
    <property type="match status" value="1"/>
</dbReference>
<dbReference type="Gene3D" id="1.50.10.20">
    <property type="match status" value="1"/>
</dbReference>
<reference evidence="3" key="1">
    <citation type="submission" date="2016-01" db="EMBL/GenBank/DDBJ databases">
        <title>Draft genome sequence of Thermodesulfovibrio aggregans strain TGE-P1.</title>
        <authorList>
            <person name="Sekiguchi Y."/>
            <person name="Ohashi A."/>
            <person name="Matsuura N."/>
            <person name="Tourlousse M.D."/>
        </authorList>
    </citation>
    <scope>NUCLEOTIDE SEQUENCE [LARGE SCALE GENOMIC DNA]</scope>
    <source>
        <strain evidence="3">TGE-P1</strain>
    </source>
</reference>
<evidence type="ECO:0000259" key="1">
    <source>
        <dbReference type="Pfam" id="PF03190"/>
    </source>
</evidence>
<dbReference type="PANTHER" id="PTHR42899">
    <property type="entry name" value="SPERMATOGENESIS-ASSOCIATED PROTEIN 20"/>
    <property type="match status" value="1"/>
</dbReference>
<name>A0A0U9HLP7_9BACT</name>